<dbReference type="RefSeq" id="XP_028153321.1">
    <property type="nucleotide sequence ID" value="XM_028297520.1"/>
</dbReference>
<dbReference type="PANTHER" id="PTHR46409:SF1">
    <property type="entry name" value="HTH PSQ-TYPE DOMAIN-CONTAINING PROTEIN"/>
    <property type="match status" value="1"/>
</dbReference>
<reference evidence="1" key="1">
    <citation type="submission" date="2025-08" db="UniProtKB">
        <authorList>
            <consortium name="RefSeq"/>
        </authorList>
    </citation>
    <scope>IDENTIFICATION</scope>
    <source>
        <tissue evidence="1">Whole insect</tissue>
    </source>
</reference>
<protein>
    <submittedName>
        <fullName evidence="1">Uncharacterized protein LOC114346764</fullName>
    </submittedName>
</protein>
<sequence length="414" mass="47122">MDYRTKDSGAIQEPGNIFLGHVTPNSGSSEDIATSIISYLTSNDISLDELVVIGCDGTNVNTGLKNGIIRRIETHLGKPLQWAVCLLHFNELPFRHLFQYLDGKSTGPNSLKGPIGGKLIKCETLPVVQFESIDCQIPEIDKKTLSKDQKYLLEISEAIKSGECPKDLSIRDPGPLSHSRWLTTANRALRLYISQENPTAEFQEIVIFILKSYMPMWFCIKKTKLFTDGPKLVHQCIETSRYLKDELKAVIDPVIERNGFFAHPEHVMITMTQDPRKHIRELGLRRIIKARERDQKRKTIRTYVAPKLNFSATDYTELNYWTNCEFSSPPLLKDVTDDELKTYIKTEEVPKWEILSQKMPVHTQAVERSVKLVSEASAKVCGSAARDGYIRTTLKSRSTMPAFDNKRQFKLPDM</sequence>
<dbReference type="InParanoid" id="A0A6P7GU78"/>
<proteinExistence type="predicted"/>
<name>A0A6P7GU78_DIAVI</name>
<accession>A0A6P7GU78</accession>
<organism evidence="1">
    <name type="scientific">Diabrotica virgifera virgifera</name>
    <name type="common">western corn rootworm</name>
    <dbReference type="NCBI Taxonomy" id="50390"/>
    <lineage>
        <taxon>Eukaryota</taxon>
        <taxon>Metazoa</taxon>
        <taxon>Ecdysozoa</taxon>
        <taxon>Arthropoda</taxon>
        <taxon>Hexapoda</taxon>
        <taxon>Insecta</taxon>
        <taxon>Pterygota</taxon>
        <taxon>Neoptera</taxon>
        <taxon>Endopterygota</taxon>
        <taxon>Coleoptera</taxon>
        <taxon>Polyphaga</taxon>
        <taxon>Cucujiformia</taxon>
        <taxon>Chrysomeloidea</taxon>
        <taxon>Chrysomelidae</taxon>
        <taxon>Galerucinae</taxon>
        <taxon>Diabroticina</taxon>
        <taxon>Diabroticites</taxon>
        <taxon>Diabrotica</taxon>
    </lineage>
</organism>
<evidence type="ECO:0000313" key="1">
    <source>
        <dbReference type="RefSeq" id="XP_028153321.1"/>
    </source>
</evidence>
<gene>
    <name evidence="1" type="primary">LOC114346764</name>
</gene>
<dbReference type="AlphaFoldDB" id="A0A6P7GU78"/>
<dbReference type="PANTHER" id="PTHR46409">
    <property type="entry name" value="HTH PSQ-TYPE DOMAIN-CONTAINING PROTEIN"/>
    <property type="match status" value="1"/>
</dbReference>